<dbReference type="CDD" id="cd01562">
    <property type="entry name" value="Thr-dehyd"/>
    <property type="match status" value="1"/>
</dbReference>
<dbReference type="RefSeq" id="WP_379876053.1">
    <property type="nucleotide sequence ID" value="NZ_JBHUIP010000009.1"/>
</dbReference>
<reference evidence="6" key="1">
    <citation type="journal article" date="2019" name="Int. J. Syst. Evol. Microbiol.">
        <title>The Global Catalogue of Microorganisms (GCM) 10K type strain sequencing project: providing services to taxonomists for standard genome sequencing and annotation.</title>
        <authorList>
            <consortium name="The Broad Institute Genomics Platform"/>
            <consortium name="The Broad Institute Genome Sequencing Center for Infectious Disease"/>
            <person name="Wu L."/>
            <person name="Ma J."/>
        </authorList>
    </citation>
    <scope>NUCLEOTIDE SEQUENCE [LARGE SCALE GENOMIC DNA]</scope>
    <source>
        <strain evidence="6">CGMCC 1.19062</strain>
    </source>
</reference>
<evidence type="ECO:0000313" key="6">
    <source>
        <dbReference type="Proteomes" id="UP001597295"/>
    </source>
</evidence>
<keyword evidence="2" id="KW-0663">Pyridoxal phosphate</keyword>
<sequence length="312" mass="32124">MHFDPGVSDIRAAYERISGHIRRTPVIEVDAADFGFAGQQLTLKLELLQHSGSFKARGAFTHLLGAEVPAVGVTAASGGNHGAAVAYAAGKLGVPAKIFVPSVAAQSKIDRIRATGADLVIAGDRYADALAASQEHVAKSGALPIHAYDQPATLLGQATVGLEFEEQAPEVDTILVAVGGGGLIGGMASWYRGRKKLIAIEPASAPTYAEALKAGQPVDTDVGGIAVDSLGARRIGSLMFPLASQYVAASVLVADEAIREAQKLLWKQLRIVAEPGGATALAALISGAYKPEAGERVGLLVCGGNPMVEPSF</sequence>
<comment type="cofactor">
    <cofactor evidence="1">
        <name>pyridoxal 5'-phosphate</name>
        <dbReference type="ChEBI" id="CHEBI:597326"/>
    </cofactor>
</comment>
<dbReference type="Proteomes" id="UP001597295">
    <property type="component" value="Unassembled WGS sequence"/>
</dbReference>
<dbReference type="EMBL" id="JBHUIP010000009">
    <property type="protein sequence ID" value="MFD2263081.1"/>
    <property type="molecule type" value="Genomic_DNA"/>
</dbReference>
<proteinExistence type="predicted"/>
<protein>
    <submittedName>
        <fullName evidence="5">Threonine/serine dehydratase</fullName>
    </submittedName>
</protein>
<keyword evidence="6" id="KW-1185">Reference proteome</keyword>
<accession>A0ABW5DRI2</accession>
<organism evidence="5 6">
    <name type="scientific">Lacibacterium aquatile</name>
    <dbReference type="NCBI Taxonomy" id="1168082"/>
    <lineage>
        <taxon>Bacteria</taxon>
        <taxon>Pseudomonadati</taxon>
        <taxon>Pseudomonadota</taxon>
        <taxon>Alphaproteobacteria</taxon>
        <taxon>Rhodospirillales</taxon>
        <taxon>Rhodospirillaceae</taxon>
    </lineage>
</organism>
<evidence type="ECO:0000256" key="2">
    <source>
        <dbReference type="ARBA" id="ARBA00022898"/>
    </source>
</evidence>
<dbReference type="InterPro" id="IPR001926">
    <property type="entry name" value="TrpB-like_PALP"/>
</dbReference>
<dbReference type="PANTHER" id="PTHR48078">
    <property type="entry name" value="THREONINE DEHYDRATASE, MITOCHONDRIAL-RELATED"/>
    <property type="match status" value="1"/>
</dbReference>
<evidence type="ECO:0000256" key="1">
    <source>
        <dbReference type="ARBA" id="ARBA00001933"/>
    </source>
</evidence>
<evidence type="ECO:0000259" key="4">
    <source>
        <dbReference type="Pfam" id="PF00291"/>
    </source>
</evidence>
<feature type="domain" description="Tryptophan synthase beta chain-like PALP" evidence="4">
    <location>
        <begin position="17"/>
        <end position="303"/>
    </location>
</feature>
<comment type="caution">
    <text evidence="5">The sequence shown here is derived from an EMBL/GenBank/DDBJ whole genome shotgun (WGS) entry which is preliminary data.</text>
</comment>
<dbReference type="PROSITE" id="PS00165">
    <property type="entry name" value="DEHYDRATASE_SER_THR"/>
    <property type="match status" value="1"/>
</dbReference>
<dbReference type="PANTHER" id="PTHR48078:SF6">
    <property type="entry name" value="L-THREONINE DEHYDRATASE CATABOLIC TDCB"/>
    <property type="match status" value="1"/>
</dbReference>
<dbReference type="SUPFAM" id="SSF53686">
    <property type="entry name" value="Tryptophan synthase beta subunit-like PLP-dependent enzymes"/>
    <property type="match status" value="1"/>
</dbReference>
<evidence type="ECO:0000313" key="5">
    <source>
        <dbReference type="EMBL" id="MFD2263081.1"/>
    </source>
</evidence>
<dbReference type="Gene3D" id="3.40.50.1100">
    <property type="match status" value="2"/>
</dbReference>
<dbReference type="InterPro" id="IPR000634">
    <property type="entry name" value="Ser/Thr_deHydtase_PyrdxlP-BS"/>
</dbReference>
<evidence type="ECO:0000256" key="3">
    <source>
        <dbReference type="ARBA" id="ARBA00023239"/>
    </source>
</evidence>
<dbReference type="InterPro" id="IPR036052">
    <property type="entry name" value="TrpB-like_PALP_sf"/>
</dbReference>
<keyword evidence="3" id="KW-0456">Lyase</keyword>
<dbReference type="NCBIfam" id="NF006094">
    <property type="entry name" value="PRK08246.1"/>
    <property type="match status" value="1"/>
</dbReference>
<dbReference type="InterPro" id="IPR050147">
    <property type="entry name" value="Ser/Thr_Dehydratase"/>
</dbReference>
<name>A0ABW5DRI2_9PROT</name>
<gene>
    <name evidence="5" type="ORF">ACFSM5_09305</name>
</gene>
<dbReference type="Pfam" id="PF00291">
    <property type="entry name" value="PALP"/>
    <property type="match status" value="1"/>
</dbReference>